<accession>A0A8H3BSE0</accession>
<gene>
    <name evidence="1" type="ORF">RDB_LOCUS154938</name>
</gene>
<evidence type="ECO:0000313" key="1">
    <source>
        <dbReference type="EMBL" id="CAE6462577.1"/>
    </source>
</evidence>
<proteinExistence type="predicted"/>
<comment type="caution">
    <text evidence="1">The sequence shown here is derived from an EMBL/GenBank/DDBJ whole genome shotgun (WGS) entry which is preliminary data.</text>
</comment>
<reference evidence="1" key="1">
    <citation type="submission" date="2021-01" db="EMBL/GenBank/DDBJ databases">
        <authorList>
            <person name="Kaushik A."/>
        </authorList>
    </citation>
    <scope>NUCLEOTIDE SEQUENCE</scope>
    <source>
        <strain evidence="1">AG3-T5</strain>
    </source>
</reference>
<organism evidence="1 2">
    <name type="scientific">Rhizoctonia solani</name>
    <dbReference type="NCBI Taxonomy" id="456999"/>
    <lineage>
        <taxon>Eukaryota</taxon>
        <taxon>Fungi</taxon>
        <taxon>Dikarya</taxon>
        <taxon>Basidiomycota</taxon>
        <taxon>Agaricomycotina</taxon>
        <taxon>Agaricomycetes</taxon>
        <taxon>Cantharellales</taxon>
        <taxon>Ceratobasidiaceae</taxon>
        <taxon>Rhizoctonia</taxon>
    </lineage>
</organism>
<sequence length="481" mass="52718">MPPNTIMHGGALPLDLLFAFRSKSKPPSPEFTQIFFLESTQLLSGLLVLHGNVEYAIATSGSKTVISRPAQSTNVAVIEWKKALIETAGLRISRNEWVDESKWISSRARVFKRWGTNPEIKWEAKNGVWEATNSKKQVLAALAVRRGAFGTRIELTDAGRVYADALVLTGIMSAIGSDEWKWHGFLQTRRDLIAEARSAAGNIPEGITDETLAPPPSENLPTYRQAPFTQPLGPLLTPISNQLDQEDALCMPADRPITLTLASKHPLNGTWYEDDQSVVRIQTVGPQTTISRLIHTSTETEFSVKVVSTINWAEGKAIVFGKGVELDSVLGKNKSSIFNKASRKLQVYTLPNLTTHWTITPHTSSASIYPDPNAHIRYECRSVPPENRPLALLTHYLKRKGTIMEMTPEGHGVLVEVLVGALVLMYGATGDWNKVTGVGMNIGGEGPELVLGEEMVSDLDGWAGPVELTRLRQQVGEGTSP</sequence>
<dbReference type="Proteomes" id="UP000663841">
    <property type="component" value="Unassembled WGS sequence"/>
</dbReference>
<dbReference type="AlphaFoldDB" id="A0A8H3BSE0"/>
<evidence type="ECO:0000313" key="2">
    <source>
        <dbReference type="Proteomes" id="UP000663841"/>
    </source>
</evidence>
<protein>
    <submittedName>
        <fullName evidence="1">Uncharacterized protein</fullName>
    </submittedName>
</protein>
<dbReference type="EMBL" id="CAJMWW010000281">
    <property type="protein sequence ID" value="CAE6462577.1"/>
    <property type="molecule type" value="Genomic_DNA"/>
</dbReference>
<name>A0A8H3BSE0_9AGAM</name>